<proteinExistence type="predicted"/>
<sequence>MSKLSRRRFIFTAGATAVGTAILHGCATPNNTATSPSPAGSPAASPVAGGETPEVTTAKLGFIALTDSAPLIIAKEKGLFAKHGMPDRFGG</sequence>
<reference evidence="2 3" key="1">
    <citation type="journal article" date="2019" name="Appl. Environ. Microbiol.">
        <title>Co-occurrence of broad and narrow host-range viruses infecting the toxic bloom-forming cyanobacterium Microcystis aeruginosa.</title>
        <authorList>
            <person name="Morimoto D."/>
            <person name="Tominaga K."/>
            <person name="Nishimura Y."/>
            <person name="Yoshida N."/>
            <person name="Kimura S."/>
            <person name="Sako Y."/>
            <person name="Yoshida T."/>
        </authorList>
    </citation>
    <scope>NUCLEOTIDE SEQUENCE [LARGE SCALE GENOMIC DNA]</scope>
    <source>
        <strain evidence="2 3">11-30S32</strain>
    </source>
</reference>
<organism evidence="2 3">
    <name type="scientific">Microcystis aeruginosa 11-30S32</name>
    <dbReference type="NCBI Taxonomy" id="2358142"/>
    <lineage>
        <taxon>Bacteria</taxon>
        <taxon>Bacillati</taxon>
        <taxon>Cyanobacteriota</taxon>
        <taxon>Cyanophyceae</taxon>
        <taxon>Oscillatoriophycideae</taxon>
        <taxon>Chroococcales</taxon>
        <taxon>Microcystaceae</taxon>
        <taxon>Microcystis</taxon>
    </lineage>
</organism>
<evidence type="ECO:0000313" key="2">
    <source>
        <dbReference type="EMBL" id="GCA95933.1"/>
    </source>
</evidence>
<dbReference type="Gene3D" id="3.40.190.10">
    <property type="entry name" value="Periplasmic binding protein-like II"/>
    <property type="match status" value="1"/>
</dbReference>
<dbReference type="InterPro" id="IPR006311">
    <property type="entry name" value="TAT_signal"/>
</dbReference>
<protein>
    <submittedName>
        <fullName evidence="2">Nitrate ABC transporter substrate-binding protein</fullName>
    </submittedName>
</protein>
<dbReference type="PROSITE" id="PS51318">
    <property type="entry name" value="TAT"/>
    <property type="match status" value="1"/>
</dbReference>
<feature type="compositionally biased region" description="Low complexity" evidence="1">
    <location>
        <begin position="35"/>
        <end position="50"/>
    </location>
</feature>
<feature type="region of interest" description="Disordered" evidence="1">
    <location>
        <begin position="29"/>
        <end position="52"/>
    </location>
</feature>
<gene>
    <name evidence="2" type="ORF">MAE30S32_45850</name>
</gene>
<dbReference type="AlphaFoldDB" id="A0A510PR47"/>
<dbReference type="EMBL" id="BHVU01000525">
    <property type="protein sequence ID" value="GCA95933.1"/>
    <property type="molecule type" value="Genomic_DNA"/>
</dbReference>
<name>A0A510PR47_MICAE</name>
<dbReference type="Pfam" id="PF13379">
    <property type="entry name" value="NMT1_2"/>
    <property type="match status" value="1"/>
</dbReference>
<accession>A0A510PR47</accession>
<evidence type="ECO:0000256" key="1">
    <source>
        <dbReference type="SAM" id="MobiDB-lite"/>
    </source>
</evidence>
<evidence type="ECO:0000313" key="3">
    <source>
        <dbReference type="Proteomes" id="UP000321223"/>
    </source>
</evidence>
<comment type="caution">
    <text evidence="2">The sequence shown here is derived from an EMBL/GenBank/DDBJ whole genome shotgun (WGS) entry which is preliminary data.</text>
</comment>
<dbReference type="Proteomes" id="UP000321223">
    <property type="component" value="Unassembled WGS sequence"/>
</dbReference>